<feature type="region of interest" description="Disordered" evidence="1">
    <location>
        <begin position="1"/>
        <end position="20"/>
    </location>
</feature>
<evidence type="ECO:0000313" key="2">
    <source>
        <dbReference type="EMBL" id="CEK76499.1"/>
    </source>
</evidence>
<sequence length="100" mass="11682">NILHDKNIDDGREKMSKTSDAFQDGETCLEEECLQQRVQSSLPDFQHLRKPCIKRHTHNSVVDYSLLQRDLQDIQDSLKYPLGREIKLSINEHAYRADSQ</sequence>
<reference evidence="2" key="1">
    <citation type="submission" date="2014-12" db="EMBL/GenBank/DDBJ databases">
        <title>Insight into the proteome of Arion vulgaris.</title>
        <authorList>
            <person name="Aradska J."/>
            <person name="Bulat T."/>
            <person name="Smidak R."/>
            <person name="Sarate P."/>
            <person name="Gangsoo J."/>
            <person name="Sialana F."/>
            <person name="Bilban M."/>
            <person name="Lubec G."/>
        </authorList>
    </citation>
    <scope>NUCLEOTIDE SEQUENCE</scope>
    <source>
        <tissue evidence="2">Skin</tissue>
    </source>
</reference>
<feature type="non-terminal residue" evidence="2">
    <location>
        <position position="1"/>
    </location>
</feature>
<accession>A0A0B7A6D6</accession>
<evidence type="ECO:0000256" key="1">
    <source>
        <dbReference type="SAM" id="MobiDB-lite"/>
    </source>
</evidence>
<gene>
    <name evidence="2" type="primary">ORF100212</name>
</gene>
<feature type="compositionally biased region" description="Basic and acidic residues" evidence="1">
    <location>
        <begin position="1"/>
        <end position="17"/>
    </location>
</feature>
<organism evidence="2">
    <name type="scientific">Arion vulgaris</name>
    <dbReference type="NCBI Taxonomy" id="1028688"/>
    <lineage>
        <taxon>Eukaryota</taxon>
        <taxon>Metazoa</taxon>
        <taxon>Spiralia</taxon>
        <taxon>Lophotrochozoa</taxon>
        <taxon>Mollusca</taxon>
        <taxon>Gastropoda</taxon>
        <taxon>Heterobranchia</taxon>
        <taxon>Euthyneura</taxon>
        <taxon>Panpulmonata</taxon>
        <taxon>Eupulmonata</taxon>
        <taxon>Stylommatophora</taxon>
        <taxon>Helicina</taxon>
        <taxon>Arionoidea</taxon>
        <taxon>Arionidae</taxon>
        <taxon>Arion</taxon>
    </lineage>
</organism>
<feature type="non-terminal residue" evidence="2">
    <location>
        <position position="100"/>
    </location>
</feature>
<dbReference type="EMBL" id="HACG01029634">
    <property type="protein sequence ID" value="CEK76499.1"/>
    <property type="molecule type" value="Transcribed_RNA"/>
</dbReference>
<proteinExistence type="predicted"/>
<protein>
    <submittedName>
        <fullName evidence="2">Uncharacterized protein</fullName>
    </submittedName>
</protein>
<name>A0A0B7A6D6_9EUPU</name>
<dbReference type="AlphaFoldDB" id="A0A0B7A6D6"/>